<evidence type="ECO:0000313" key="3">
    <source>
        <dbReference type="EMBL" id="QWV98827.1"/>
    </source>
</evidence>
<dbReference type="Proteomes" id="UP000683493">
    <property type="component" value="Chromosome"/>
</dbReference>
<dbReference type="PANTHER" id="PTHR43228:SF1">
    <property type="entry name" value="TWO-COMPONENT RESPONSE REGULATOR ARR22"/>
    <property type="match status" value="1"/>
</dbReference>
<feature type="modified residue" description="4-aspartylphosphate" evidence="1">
    <location>
        <position position="64"/>
    </location>
</feature>
<dbReference type="PANTHER" id="PTHR43228">
    <property type="entry name" value="TWO-COMPONENT RESPONSE REGULATOR"/>
    <property type="match status" value="1"/>
</dbReference>
<reference evidence="3 4" key="1">
    <citation type="submission" date="2021-06" db="EMBL/GenBank/DDBJ databases">
        <title>Gemonas diversity in paddy soil.</title>
        <authorList>
            <person name="Liu G."/>
        </authorList>
    </citation>
    <scope>NUCLEOTIDE SEQUENCE [LARGE SCALE GENOMIC DNA]</scope>
    <source>
        <strain evidence="3 4">RG29</strain>
    </source>
</reference>
<evidence type="ECO:0000259" key="2">
    <source>
        <dbReference type="PROSITE" id="PS50110"/>
    </source>
</evidence>
<dbReference type="SMART" id="SM00448">
    <property type="entry name" value="REC"/>
    <property type="match status" value="1"/>
</dbReference>
<protein>
    <submittedName>
        <fullName evidence="3">Response regulator</fullName>
    </submittedName>
</protein>
<dbReference type="InterPro" id="IPR001789">
    <property type="entry name" value="Sig_transdc_resp-reg_receiver"/>
</dbReference>
<dbReference type="PROSITE" id="PS50110">
    <property type="entry name" value="RESPONSE_REGULATORY"/>
    <property type="match status" value="1"/>
</dbReference>
<sequence>MGNENQRPAKVLVMDDDEMVRFVAGETLKRYGFEVEFANDGAQAVDIYRERHQAGDAFAAVILDLNIPGGMGGQEAMQRLLEIDPGARGYVSSGRTDDPVMMNYQSFGFSGTIEKPYFYLNKQLMEEFSKTLRGPEQA</sequence>
<proteinExistence type="predicted"/>
<dbReference type="EMBL" id="CP076724">
    <property type="protein sequence ID" value="QWV98827.1"/>
    <property type="molecule type" value="Genomic_DNA"/>
</dbReference>
<accession>A0ABX8JN75</accession>
<name>A0ABX8JN75_9BACT</name>
<evidence type="ECO:0000313" key="4">
    <source>
        <dbReference type="Proteomes" id="UP000683493"/>
    </source>
</evidence>
<gene>
    <name evidence="3" type="ORF">KP005_05965</name>
</gene>
<organism evidence="3 4">
    <name type="scientific">Geomonas diazotrophica</name>
    <dbReference type="NCBI Taxonomy" id="2843197"/>
    <lineage>
        <taxon>Bacteria</taxon>
        <taxon>Pseudomonadati</taxon>
        <taxon>Thermodesulfobacteriota</taxon>
        <taxon>Desulfuromonadia</taxon>
        <taxon>Geobacterales</taxon>
        <taxon>Geobacteraceae</taxon>
        <taxon>Geomonas</taxon>
    </lineage>
</organism>
<keyword evidence="1" id="KW-0597">Phosphoprotein</keyword>
<dbReference type="Pfam" id="PF00072">
    <property type="entry name" value="Response_reg"/>
    <property type="match status" value="1"/>
</dbReference>
<dbReference type="InterPro" id="IPR052048">
    <property type="entry name" value="ST_Response_Regulator"/>
</dbReference>
<feature type="domain" description="Response regulatory" evidence="2">
    <location>
        <begin position="10"/>
        <end position="130"/>
    </location>
</feature>
<evidence type="ECO:0000256" key="1">
    <source>
        <dbReference type="PROSITE-ProRule" id="PRU00169"/>
    </source>
</evidence>
<keyword evidence="4" id="KW-1185">Reference proteome</keyword>